<proteinExistence type="predicted"/>
<evidence type="ECO:0000259" key="2">
    <source>
        <dbReference type="Pfam" id="PF13581"/>
    </source>
</evidence>
<dbReference type="PANTHER" id="PTHR35526">
    <property type="entry name" value="ANTI-SIGMA-F FACTOR RSBW-RELATED"/>
    <property type="match status" value="1"/>
</dbReference>
<dbReference type="InterPro" id="IPR036890">
    <property type="entry name" value="HATPase_C_sf"/>
</dbReference>
<reference evidence="3 4" key="1">
    <citation type="submission" date="2022-10" db="EMBL/GenBank/DDBJ databases">
        <title>The complete genomes of actinobacterial strains from the NBC collection.</title>
        <authorList>
            <person name="Joergensen T.S."/>
            <person name="Alvarez Arevalo M."/>
            <person name="Sterndorff E.B."/>
            <person name="Faurdal D."/>
            <person name="Vuksanovic O."/>
            <person name="Mourched A.-S."/>
            <person name="Charusanti P."/>
            <person name="Shaw S."/>
            <person name="Blin K."/>
            <person name="Weber T."/>
        </authorList>
    </citation>
    <scope>NUCLEOTIDE SEQUENCE [LARGE SCALE GENOMIC DNA]</scope>
    <source>
        <strain evidence="3 4">NBC 01752</strain>
    </source>
</reference>
<accession>A0ABZ1H9M6</accession>
<gene>
    <name evidence="3" type="ORF">OHB35_14020</name>
</gene>
<feature type="domain" description="Histidine kinase/HSP90-like ATPase" evidence="2">
    <location>
        <begin position="27"/>
        <end position="130"/>
    </location>
</feature>
<dbReference type="SUPFAM" id="SSF55874">
    <property type="entry name" value="ATPase domain of HSP90 chaperone/DNA topoisomerase II/histidine kinase"/>
    <property type="match status" value="1"/>
</dbReference>
<keyword evidence="3" id="KW-0547">Nucleotide-binding</keyword>
<dbReference type="CDD" id="cd16936">
    <property type="entry name" value="HATPase_RsbW-like"/>
    <property type="match status" value="1"/>
</dbReference>
<dbReference type="EMBL" id="CP109135">
    <property type="protein sequence ID" value="WSD14267.1"/>
    <property type="molecule type" value="Genomic_DNA"/>
</dbReference>
<dbReference type="GO" id="GO:0005524">
    <property type="term" value="F:ATP binding"/>
    <property type="evidence" value="ECO:0007669"/>
    <property type="project" value="UniProtKB-KW"/>
</dbReference>
<dbReference type="GeneID" id="93932571"/>
<keyword evidence="1" id="KW-0723">Serine/threonine-protein kinase</keyword>
<dbReference type="Proteomes" id="UP001340816">
    <property type="component" value="Chromosome"/>
</dbReference>
<evidence type="ECO:0000256" key="1">
    <source>
        <dbReference type="ARBA" id="ARBA00022527"/>
    </source>
</evidence>
<dbReference type="Gene3D" id="3.30.565.10">
    <property type="entry name" value="Histidine kinase-like ATPase, C-terminal domain"/>
    <property type="match status" value="1"/>
</dbReference>
<organism evidence="3 4">
    <name type="scientific">Streptomyces phaeochromogenes</name>
    <dbReference type="NCBI Taxonomy" id="1923"/>
    <lineage>
        <taxon>Bacteria</taxon>
        <taxon>Bacillati</taxon>
        <taxon>Actinomycetota</taxon>
        <taxon>Actinomycetes</taxon>
        <taxon>Kitasatosporales</taxon>
        <taxon>Streptomycetaceae</taxon>
        <taxon>Streptomyces</taxon>
        <taxon>Streptomyces phaeochromogenes group</taxon>
    </lineage>
</organism>
<dbReference type="Pfam" id="PF13581">
    <property type="entry name" value="HATPase_c_2"/>
    <property type="match status" value="1"/>
</dbReference>
<keyword evidence="3" id="KW-0067">ATP-binding</keyword>
<dbReference type="InterPro" id="IPR003594">
    <property type="entry name" value="HATPase_dom"/>
</dbReference>
<keyword evidence="1" id="KW-0808">Transferase</keyword>
<dbReference type="PANTHER" id="PTHR35526:SF3">
    <property type="entry name" value="ANTI-SIGMA-F FACTOR RSBW"/>
    <property type="match status" value="1"/>
</dbReference>
<keyword evidence="1" id="KW-0418">Kinase</keyword>
<sequence length="151" mass="15950">MALTDATSTTGPPPALGSSARRATFVLSADVRAVGEARCRVLEHLSSWGVNRDGCDIAVLVVSELFTNSVVHTASRMITCHLGATPDKLLIQVTDEGSCESAPTPQRASLHDEAGRGLMLVKAVSRRWGVSPTEDGDGRTAWAELPAQVRA</sequence>
<dbReference type="InterPro" id="IPR050267">
    <property type="entry name" value="Anti-sigma-factor_SerPK"/>
</dbReference>
<evidence type="ECO:0000313" key="3">
    <source>
        <dbReference type="EMBL" id="WSD14267.1"/>
    </source>
</evidence>
<name>A0ABZ1H9M6_STRPH</name>
<keyword evidence="4" id="KW-1185">Reference proteome</keyword>
<dbReference type="RefSeq" id="WP_266761252.1">
    <property type="nucleotide sequence ID" value="NZ_CP108011.1"/>
</dbReference>
<evidence type="ECO:0000313" key="4">
    <source>
        <dbReference type="Proteomes" id="UP001340816"/>
    </source>
</evidence>
<protein>
    <submittedName>
        <fullName evidence="3">ATP-binding protein</fullName>
    </submittedName>
</protein>